<name>A0A6J4M748_9GAMM</name>
<feature type="compositionally biased region" description="Basic and acidic residues" evidence="1">
    <location>
        <begin position="74"/>
        <end position="84"/>
    </location>
</feature>
<evidence type="ECO:0000313" key="2">
    <source>
        <dbReference type="EMBL" id="CAA9350603.1"/>
    </source>
</evidence>
<protein>
    <submittedName>
        <fullName evidence="2">Polyhydroxyalkanoic acid system protein (PHA_gran_rgn)</fullName>
    </submittedName>
</protein>
<sequence>VAHRHPPRSFDGPGKRAARGAGPRRNTRKPFRRGVRVERRHPQLRAQWHRRTHRAVSNRIACQRAPGLPPIGHEGLDRRRDPARAVRALRL</sequence>
<accession>A0A6J4M748</accession>
<feature type="non-terminal residue" evidence="2">
    <location>
        <position position="91"/>
    </location>
</feature>
<dbReference type="AlphaFoldDB" id="A0A6J4M748"/>
<feature type="compositionally biased region" description="Basic residues" evidence="1">
    <location>
        <begin position="25"/>
        <end position="34"/>
    </location>
</feature>
<gene>
    <name evidence="2" type="ORF">AVDCRST_MAG71-2744</name>
</gene>
<reference evidence="2" key="1">
    <citation type="submission" date="2020-02" db="EMBL/GenBank/DDBJ databases">
        <authorList>
            <person name="Meier V. D."/>
        </authorList>
    </citation>
    <scope>NUCLEOTIDE SEQUENCE</scope>
    <source>
        <strain evidence="2">AVDCRST_MAG71</strain>
    </source>
</reference>
<proteinExistence type="predicted"/>
<feature type="region of interest" description="Disordered" evidence="1">
    <location>
        <begin position="1"/>
        <end position="34"/>
    </location>
</feature>
<organism evidence="2">
    <name type="scientific">uncultured Lysobacter sp</name>
    <dbReference type="NCBI Taxonomy" id="271060"/>
    <lineage>
        <taxon>Bacteria</taxon>
        <taxon>Pseudomonadati</taxon>
        <taxon>Pseudomonadota</taxon>
        <taxon>Gammaproteobacteria</taxon>
        <taxon>Lysobacterales</taxon>
        <taxon>Lysobacteraceae</taxon>
        <taxon>Lysobacter</taxon>
        <taxon>environmental samples</taxon>
    </lineage>
</organism>
<evidence type="ECO:0000256" key="1">
    <source>
        <dbReference type="SAM" id="MobiDB-lite"/>
    </source>
</evidence>
<dbReference type="EMBL" id="CADCUA010000648">
    <property type="protein sequence ID" value="CAA9350603.1"/>
    <property type="molecule type" value="Genomic_DNA"/>
</dbReference>
<feature type="region of interest" description="Disordered" evidence="1">
    <location>
        <begin position="64"/>
        <end position="91"/>
    </location>
</feature>
<feature type="non-terminal residue" evidence="2">
    <location>
        <position position="1"/>
    </location>
</feature>